<dbReference type="GO" id="GO:0016651">
    <property type="term" value="F:oxidoreductase activity, acting on NAD(P)H"/>
    <property type="evidence" value="ECO:0007669"/>
    <property type="project" value="InterPro"/>
</dbReference>
<organism evidence="2">
    <name type="scientific">Psilocybe cubensis</name>
    <name type="common">Psychedelic mushroom</name>
    <name type="synonym">Stropharia cubensis</name>
    <dbReference type="NCBI Taxonomy" id="181762"/>
    <lineage>
        <taxon>Eukaryota</taxon>
        <taxon>Fungi</taxon>
        <taxon>Dikarya</taxon>
        <taxon>Basidiomycota</taxon>
        <taxon>Agaricomycotina</taxon>
        <taxon>Agaricomycetes</taxon>
        <taxon>Agaricomycetidae</taxon>
        <taxon>Agaricales</taxon>
        <taxon>Agaricineae</taxon>
        <taxon>Strophariaceae</taxon>
        <taxon>Psilocybe</taxon>
    </lineage>
</organism>
<sequence length="362" mass="38936">MSSTHTAIATVSKGHFDAIQVPTELPGDGEVLIKVEYGSMIAFDTYVTDRGFYVQQYPLVLGFSGAGTVAKLGAGVQGLKIGDRVTAFGYGASRNKSLQEYSIQPVEVVGKIPDSLSLAEASTIPDNFVTAFYTLFNQLGLPHPDSFPATVSPPLADTPILIYGAGSTAGIYAIQLLNLAGYKQIIATASKKHHEYLRSLGATHTFDYNSPALVEDVGKVVGGDGKVTLILDCITAESTVELLSKIASPHGKVALLLPVKQGNTVTNDKNHALWIDYTAEQSPFVKGTTVIGVKTFNYRQDEYLSKNLMPKILPSLLQSGSIKPSRVRLLDQGSLKERVEEGLELLRNNKISGEKVVVKIQP</sequence>
<dbReference type="SMART" id="SM00829">
    <property type="entry name" value="PKS_ER"/>
    <property type="match status" value="1"/>
</dbReference>
<dbReference type="InterPro" id="IPR036291">
    <property type="entry name" value="NAD(P)-bd_dom_sf"/>
</dbReference>
<dbReference type="InterPro" id="IPR020843">
    <property type="entry name" value="ER"/>
</dbReference>
<reference evidence="2" key="1">
    <citation type="submission" date="2021-02" db="EMBL/GenBank/DDBJ databases">
        <title>Psilocybe cubensis genome.</title>
        <authorList>
            <person name="Mckernan K.J."/>
            <person name="Crawford S."/>
            <person name="Trippe A."/>
            <person name="Kane L.T."/>
            <person name="Mclaughlin S."/>
        </authorList>
    </citation>
    <scope>NUCLEOTIDE SEQUENCE [LARGE SCALE GENOMIC DNA]</scope>
    <source>
        <strain evidence="2">MGC-MH-2018</strain>
    </source>
</reference>
<dbReference type="AlphaFoldDB" id="A0A8H7YA22"/>
<dbReference type="CDD" id="cd08249">
    <property type="entry name" value="enoyl_reductase_like"/>
    <property type="match status" value="1"/>
</dbReference>
<feature type="domain" description="Enoyl reductase (ER)" evidence="1">
    <location>
        <begin position="14"/>
        <end position="358"/>
    </location>
</feature>
<dbReference type="InterPro" id="IPR011032">
    <property type="entry name" value="GroES-like_sf"/>
</dbReference>
<dbReference type="Pfam" id="PF00107">
    <property type="entry name" value="ADH_zinc_N"/>
    <property type="match status" value="1"/>
</dbReference>
<dbReference type="EMBL" id="JAFIQS010000001">
    <property type="protein sequence ID" value="KAG5173850.1"/>
    <property type="molecule type" value="Genomic_DNA"/>
</dbReference>
<dbReference type="SUPFAM" id="SSF50129">
    <property type="entry name" value="GroES-like"/>
    <property type="match status" value="1"/>
</dbReference>
<accession>A0A8H7YA22</accession>
<dbReference type="Gene3D" id="3.40.50.720">
    <property type="entry name" value="NAD(P)-binding Rossmann-like Domain"/>
    <property type="match status" value="1"/>
</dbReference>
<dbReference type="Pfam" id="PF08240">
    <property type="entry name" value="ADH_N"/>
    <property type="match status" value="1"/>
</dbReference>
<dbReference type="PANTHER" id="PTHR45348:SF3">
    <property type="entry name" value="ENOYL REDUCTASE (ER) DOMAIN-CONTAINING PROTEIN"/>
    <property type="match status" value="1"/>
</dbReference>
<gene>
    <name evidence="2" type="ORF">JR316_000508</name>
</gene>
<name>A0A8H7YA22_PSICU</name>
<dbReference type="InterPro" id="IPR047122">
    <property type="entry name" value="Trans-enoyl_RdTase-like"/>
</dbReference>
<dbReference type="PANTHER" id="PTHR45348">
    <property type="entry name" value="HYPOTHETICAL OXIDOREDUCTASE (EUROFUNG)"/>
    <property type="match status" value="1"/>
</dbReference>
<comment type="caution">
    <text evidence="2">The sequence shown here is derived from an EMBL/GenBank/DDBJ whole genome shotgun (WGS) entry which is preliminary data.</text>
</comment>
<dbReference type="InterPro" id="IPR013154">
    <property type="entry name" value="ADH-like_N"/>
</dbReference>
<dbReference type="OrthoDB" id="9992527at2759"/>
<dbReference type="Gene3D" id="3.90.180.10">
    <property type="entry name" value="Medium-chain alcohol dehydrogenases, catalytic domain"/>
    <property type="match status" value="1"/>
</dbReference>
<evidence type="ECO:0000259" key="1">
    <source>
        <dbReference type="SMART" id="SM00829"/>
    </source>
</evidence>
<dbReference type="SUPFAM" id="SSF51735">
    <property type="entry name" value="NAD(P)-binding Rossmann-fold domains"/>
    <property type="match status" value="1"/>
</dbReference>
<proteinExistence type="predicted"/>
<protein>
    <recommendedName>
        <fullName evidence="1">Enoyl reductase (ER) domain-containing protein</fullName>
    </recommendedName>
</protein>
<evidence type="ECO:0000313" key="2">
    <source>
        <dbReference type="EMBL" id="KAG5173850.1"/>
    </source>
</evidence>
<dbReference type="InterPro" id="IPR013149">
    <property type="entry name" value="ADH-like_C"/>
</dbReference>